<proteinExistence type="predicted"/>
<dbReference type="AlphaFoldDB" id="A0A6L7HXQ1"/>
<keyword evidence="2" id="KW-1185">Reference proteome</keyword>
<dbReference type="InterPro" id="IPR014987">
    <property type="entry name" value="UPF_YfcL"/>
</dbReference>
<dbReference type="Proteomes" id="UP000474778">
    <property type="component" value="Unassembled WGS sequence"/>
</dbReference>
<comment type="caution">
    <text evidence="1">The sequence shown here is derived from an EMBL/GenBank/DDBJ whole genome shotgun (WGS) entry which is preliminary data.</text>
</comment>
<evidence type="ECO:0000313" key="2">
    <source>
        <dbReference type="Proteomes" id="UP000474778"/>
    </source>
</evidence>
<dbReference type="Pfam" id="PF08891">
    <property type="entry name" value="YfcL"/>
    <property type="match status" value="1"/>
</dbReference>
<dbReference type="RefSeq" id="WP_160795954.1">
    <property type="nucleotide sequence ID" value="NZ_JAKEVE010000002.1"/>
</dbReference>
<name>A0A6L7HXQ1_9GAMM</name>
<organism evidence="1 2">
    <name type="scientific">Shewanella insulae</name>
    <dbReference type="NCBI Taxonomy" id="2681496"/>
    <lineage>
        <taxon>Bacteria</taxon>
        <taxon>Pseudomonadati</taxon>
        <taxon>Pseudomonadota</taxon>
        <taxon>Gammaproteobacteria</taxon>
        <taxon>Alteromonadales</taxon>
        <taxon>Shewanellaceae</taxon>
        <taxon>Shewanella</taxon>
    </lineage>
</organism>
<gene>
    <name evidence="1" type="ORF">GNT65_10495</name>
</gene>
<dbReference type="EMBL" id="WRPA01000008">
    <property type="protein sequence ID" value="MXR69097.1"/>
    <property type="molecule type" value="Genomic_DNA"/>
</dbReference>
<reference evidence="1 2" key="1">
    <citation type="submission" date="2019-12" db="EMBL/GenBank/DDBJ databases">
        <title>Shewanella insulae sp. nov., isolated from a tidal flat.</title>
        <authorList>
            <person name="Yoon J.-H."/>
        </authorList>
    </citation>
    <scope>NUCLEOTIDE SEQUENCE [LARGE SCALE GENOMIC DNA]</scope>
    <source>
        <strain evidence="1 2">JBTF-M18</strain>
    </source>
</reference>
<sequence length="93" mass="10241">MLEQYEQALDEWIATKVADGDDDQLFASGYLQGHVAVVLSELELETLQDSEALEAKMQACLETAKSELEPADLALVVDAWSELREKMAQVANA</sequence>
<protein>
    <submittedName>
        <fullName evidence="1">YfcL family protein</fullName>
    </submittedName>
</protein>
<accession>A0A6L7HXQ1</accession>
<evidence type="ECO:0000313" key="1">
    <source>
        <dbReference type="EMBL" id="MXR69097.1"/>
    </source>
</evidence>